<keyword evidence="4" id="KW-1185">Reference proteome</keyword>
<keyword evidence="3" id="KW-0614">Plasmid</keyword>
<sequence>MAKLAHLSLRSGIWYWRRRCPRALPCGDHRTTYEMSLRTGDRRTAIRRALALDLALEEVMLMEVPPPGLTIRTLMVNLRNELVLEGEMERASRPTAPSAAFGTPPASNPTGLAESSLADLMALSEMPSVPDEDLIEEHPLGRRSSGDAPAAGASTATDGVLPPDLATPARRAAFFAGLCHYMTQAVRRNDLELADGVVECESAWNKGSSAHSVLRWRGPQ</sequence>
<dbReference type="InterPro" id="IPR046668">
    <property type="entry name" value="DUF6538"/>
</dbReference>
<protein>
    <recommendedName>
        <fullName evidence="2">DUF6538 domain-containing protein</fullName>
    </recommendedName>
</protein>
<dbReference type="AlphaFoldDB" id="A0A6N1AQ35"/>
<feature type="region of interest" description="Disordered" evidence="1">
    <location>
        <begin position="139"/>
        <end position="164"/>
    </location>
</feature>
<accession>A0A6N1AQ35</accession>
<dbReference type="EMBL" id="CP054621">
    <property type="protein sequence ID" value="QKS53935.1"/>
    <property type="molecule type" value="Genomic_DNA"/>
</dbReference>
<gene>
    <name evidence="3" type="ORF">HUE56_25895</name>
</gene>
<feature type="region of interest" description="Disordered" evidence="1">
    <location>
        <begin position="89"/>
        <end position="112"/>
    </location>
</feature>
<evidence type="ECO:0000256" key="1">
    <source>
        <dbReference type="SAM" id="MobiDB-lite"/>
    </source>
</evidence>
<name>A0A6N1AQ35_9PROT</name>
<evidence type="ECO:0000313" key="4">
    <source>
        <dbReference type="Proteomes" id="UP000509702"/>
    </source>
</evidence>
<geneLocation type="plasmid" evidence="3 4">
    <name>unnamed6</name>
</geneLocation>
<dbReference type="Proteomes" id="UP000509702">
    <property type="component" value="Plasmid unnamed6"/>
</dbReference>
<dbReference type="RefSeq" id="WP_174757489.1">
    <property type="nucleotide sequence ID" value="NZ_BSOV01000002.1"/>
</dbReference>
<evidence type="ECO:0000259" key="2">
    <source>
        <dbReference type="Pfam" id="PF20172"/>
    </source>
</evidence>
<evidence type="ECO:0000313" key="3">
    <source>
        <dbReference type="EMBL" id="QKS53935.1"/>
    </source>
</evidence>
<dbReference type="KEGG" id="aoz:HUE56_25895"/>
<proteinExistence type="predicted"/>
<reference evidence="3 4" key="1">
    <citation type="submission" date="2020-06" db="EMBL/GenBank/DDBJ databases">
        <title>Complete genome of Azosprillum oryzae KACC14407.</title>
        <authorList>
            <person name="Kim M."/>
            <person name="Park Y.-J."/>
            <person name="Shin J.-H."/>
        </authorList>
    </citation>
    <scope>NUCLEOTIDE SEQUENCE [LARGE SCALE GENOMIC DNA]</scope>
    <source>
        <strain evidence="3 4">KACC 14407</strain>
        <plasmid evidence="3 4">unnamed6</plasmid>
    </source>
</reference>
<organism evidence="3 4">
    <name type="scientific">Azospirillum oryzae</name>
    <dbReference type="NCBI Taxonomy" id="286727"/>
    <lineage>
        <taxon>Bacteria</taxon>
        <taxon>Pseudomonadati</taxon>
        <taxon>Pseudomonadota</taxon>
        <taxon>Alphaproteobacteria</taxon>
        <taxon>Rhodospirillales</taxon>
        <taxon>Azospirillaceae</taxon>
        <taxon>Azospirillum</taxon>
    </lineage>
</organism>
<dbReference type="Pfam" id="PF20172">
    <property type="entry name" value="DUF6538"/>
    <property type="match status" value="1"/>
</dbReference>
<feature type="domain" description="DUF6538" evidence="2">
    <location>
        <begin position="6"/>
        <end position="59"/>
    </location>
</feature>